<name>X0WW13_9ZZZZ</name>
<feature type="non-terminal residue" evidence="1">
    <location>
        <position position="1"/>
    </location>
</feature>
<gene>
    <name evidence="1" type="ORF">S01H1_61573</name>
</gene>
<sequence>LVAMGRAIRFPLRQEEEKIMPKVDRGNRVLERTIDITNRFT</sequence>
<evidence type="ECO:0000313" key="1">
    <source>
        <dbReference type="EMBL" id="GAG35164.1"/>
    </source>
</evidence>
<reference evidence="1" key="1">
    <citation type="journal article" date="2014" name="Front. Microbiol.">
        <title>High frequency of phylogenetically diverse reductive dehalogenase-homologous genes in deep subseafloor sedimentary metagenomes.</title>
        <authorList>
            <person name="Kawai M."/>
            <person name="Futagami T."/>
            <person name="Toyoda A."/>
            <person name="Takaki Y."/>
            <person name="Nishi S."/>
            <person name="Hori S."/>
            <person name="Arai W."/>
            <person name="Tsubouchi T."/>
            <person name="Morono Y."/>
            <person name="Uchiyama I."/>
            <person name="Ito T."/>
            <person name="Fujiyama A."/>
            <person name="Inagaki F."/>
            <person name="Takami H."/>
        </authorList>
    </citation>
    <scope>NUCLEOTIDE SEQUENCE</scope>
    <source>
        <strain evidence="1">Expedition CK06-06</strain>
    </source>
</reference>
<accession>X0WW13</accession>
<comment type="caution">
    <text evidence="1">The sequence shown here is derived from an EMBL/GenBank/DDBJ whole genome shotgun (WGS) entry which is preliminary data.</text>
</comment>
<protein>
    <submittedName>
        <fullName evidence="1">Uncharacterized protein</fullName>
    </submittedName>
</protein>
<dbReference type="AlphaFoldDB" id="X0WW13"/>
<dbReference type="EMBL" id="BARS01040383">
    <property type="protein sequence ID" value="GAG35164.1"/>
    <property type="molecule type" value="Genomic_DNA"/>
</dbReference>
<proteinExistence type="predicted"/>
<organism evidence="1">
    <name type="scientific">marine sediment metagenome</name>
    <dbReference type="NCBI Taxonomy" id="412755"/>
    <lineage>
        <taxon>unclassified sequences</taxon>
        <taxon>metagenomes</taxon>
        <taxon>ecological metagenomes</taxon>
    </lineage>
</organism>